<name>A0A7Y8FCB5_9PSED</name>
<evidence type="ECO:0000259" key="1">
    <source>
        <dbReference type="Pfam" id="PF18765"/>
    </source>
</evidence>
<dbReference type="EMBL" id="JACARG010000056">
    <property type="protein sequence ID" value="NWE16649.1"/>
    <property type="molecule type" value="Genomic_DNA"/>
</dbReference>
<dbReference type="EMBL" id="JACARF010000014">
    <property type="protein sequence ID" value="NWE76399.1"/>
    <property type="molecule type" value="Genomic_DNA"/>
</dbReference>
<dbReference type="Pfam" id="PF18765">
    <property type="entry name" value="Polbeta"/>
    <property type="match status" value="1"/>
</dbReference>
<dbReference type="SUPFAM" id="SSF81301">
    <property type="entry name" value="Nucleotidyltransferase"/>
    <property type="match status" value="1"/>
</dbReference>
<sequence length="131" mass="14052">MNFEKVLAHLQVEVPGLLAVYVFGSQVTGEAGSESDLDVAVLSAGVVEPLSLWRLSGELADIVGVPVDLLDLRAASTVMQYQVLTTGRRLWSGSIQAGLFESYVLSEKTALDTARAELLADIQKEGNVYGR</sequence>
<proteinExistence type="predicted"/>
<dbReference type="InterPro" id="IPR041633">
    <property type="entry name" value="Polbeta"/>
</dbReference>
<dbReference type="Proteomes" id="UP000531950">
    <property type="component" value="Unassembled WGS sequence"/>
</dbReference>
<evidence type="ECO:0000313" key="4">
    <source>
        <dbReference type="Proteomes" id="UP000531950"/>
    </source>
</evidence>
<dbReference type="GO" id="GO:0016740">
    <property type="term" value="F:transferase activity"/>
    <property type="evidence" value="ECO:0007669"/>
    <property type="project" value="UniProtKB-KW"/>
</dbReference>
<evidence type="ECO:0000313" key="5">
    <source>
        <dbReference type="Proteomes" id="UP000537188"/>
    </source>
</evidence>
<protein>
    <submittedName>
        <fullName evidence="3">Nucleotidyltransferase domain-containing protein</fullName>
    </submittedName>
</protein>
<dbReference type="CDD" id="cd05403">
    <property type="entry name" value="NT_KNTase_like"/>
    <property type="match status" value="1"/>
</dbReference>
<keyword evidence="3" id="KW-0808">Transferase</keyword>
<dbReference type="InterPro" id="IPR052930">
    <property type="entry name" value="TA_antitoxin_MntA"/>
</dbReference>
<comment type="caution">
    <text evidence="3">The sequence shown here is derived from an EMBL/GenBank/DDBJ whole genome shotgun (WGS) entry which is preliminary data.</text>
</comment>
<gene>
    <name evidence="2" type="ORF">HX822_27205</name>
    <name evidence="3" type="ORF">HX828_12585</name>
</gene>
<dbReference type="PANTHER" id="PTHR43852:SF2">
    <property type="entry name" value="PROTEIN ADENYLYLTRANSFERASE MNTA"/>
    <property type="match status" value="1"/>
</dbReference>
<dbReference type="PANTHER" id="PTHR43852">
    <property type="entry name" value="NUCLEOTIDYLTRANSFERASE"/>
    <property type="match status" value="1"/>
</dbReference>
<dbReference type="RefSeq" id="WP_177045038.1">
    <property type="nucleotide sequence ID" value="NZ_JACAOQ010000042.1"/>
</dbReference>
<dbReference type="NCBIfam" id="NF047752">
    <property type="entry name" value="MntA_antitoxin"/>
    <property type="match status" value="1"/>
</dbReference>
<accession>A0A7Y8FCB5</accession>
<evidence type="ECO:0000313" key="3">
    <source>
        <dbReference type="EMBL" id="NWE76399.1"/>
    </source>
</evidence>
<dbReference type="Gene3D" id="3.30.460.10">
    <property type="entry name" value="Beta Polymerase, domain 2"/>
    <property type="match status" value="1"/>
</dbReference>
<organism evidence="3 5">
    <name type="scientific">Pseudomonas yamanorum</name>
    <dbReference type="NCBI Taxonomy" id="515393"/>
    <lineage>
        <taxon>Bacteria</taxon>
        <taxon>Pseudomonadati</taxon>
        <taxon>Pseudomonadota</taxon>
        <taxon>Gammaproteobacteria</taxon>
        <taxon>Pseudomonadales</taxon>
        <taxon>Pseudomonadaceae</taxon>
        <taxon>Pseudomonas</taxon>
    </lineage>
</organism>
<dbReference type="InterPro" id="IPR043519">
    <property type="entry name" value="NT_sf"/>
</dbReference>
<reference evidence="4 5" key="1">
    <citation type="submission" date="2020-04" db="EMBL/GenBank/DDBJ databases">
        <title>Molecular characterization of pseudomonads from Agaricus bisporus reveal novel blotch 2 pathogens in Western Europe.</title>
        <authorList>
            <person name="Taparia T."/>
            <person name="Krijger M."/>
            <person name="Haynes E."/>
            <person name="Elpinstone J.G."/>
            <person name="Noble R."/>
            <person name="Van Der Wolf J."/>
        </authorList>
    </citation>
    <scope>NUCLEOTIDE SEQUENCE [LARGE SCALE GENOMIC DNA]</scope>
    <source>
        <strain evidence="3 5">IPO3781</strain>
        <strain evidence="2 4">IPO3782</strain>
    </source>
</reference>
<feature type="domain" description="Polymerase beta nucleotidyltransferase" evidence="1">
    <location>
        <begin position="15"/>
        <end position="92"/>
    </location>
</feature>
<dbReference type="AlphaFoldDB" id="A0A7Y8FCB5"/>
<dbReference type="Proteomes" id="UP000537188">
    <property type="component" value="Unassembled WGS sequence"/>
</dbReference>
<evidence type="ECO:0000313" key="2">
    <source>
        <dbReference type="EMBL" id="NWE16649.1"/>
    </source>
</evidence>